<dbReference type="Pfam" id="PF13621">
    <property type="entry name" value="Cupin_8"/>
    <property type="match status" value="1"/>
</dbReference>
<dbReference type="AlphaFoldDB" id="B0G164"/>
<feature type="region of interest" description="Disordered" evidence="1">
    <location>
        <begin position="308"/>
        <end position="374"/>
    </location>
</feature>
<feature type="compositionally biased region" description="Basic and acidic residues" evidence="1">
    <location>
        <begin position="119"/>
        <end position="136"/>
    </location>
</feature>
<evidence type="ECO:0000256" key="1">
    <source>
        <dbReference type="SAM" id="MobiDB-lite"/>
    </source>
</evidence>
<dbReference type="InterPro" id="IPR041667">
    <property type="entry name" value="Cupin_8"/>
</dbReference>
<feature type="compositionally biased region" description="Polar residues" evidence="1">
    <location>
        <begin position="89"/>
        <end position="114"/>
    </location>
</feature>
<name>B0G164_DICDI</name>
<keyword evidence="4" id="KW-1185">Reference proteome</keyword>
<dbReference type="GO" id="GO:0004175">
    <property type="term" value="F:endopeptidase activity"/>
    <property type="evidence" value="ECO:0000318"/>
    <property type="project" value="GO_Central"/>
</dbReference>
<protein>
    <submittedName>
        <fullName evidence="3">C2H2-type zinc finger-containing protein</fullName>
    </submittedName>
</protein>
<dbReference type="HOGENOM" id="CLU_308474_0_0_1"/>
<feature type="compositionally biased region" description="Low complexity" evidence="1">
    <location>
        <begin position="150"/>
        <end position="159"/>
    </location>
</feature>
<feature type="compositionally biased region" description="Low complexity" evidence="1">
    <location>
        <begin position="362"/>
        <end position="374"/>
    </location>
</feature>
<dbReference type="GO" id="GO:0016706">
    <property type="term" value="F:2-oxoglutarate-dependent dioxygenase activity"/>
    <property type="evidence" value="ECO:0000318"/>
    <property type="project" value="GO_Central"/>
</dbReference>
<comment type="caution">
    <text evidence="3">The sequence shown here is derived from an EMBL/GenBank/DDBJ whole genome shotgun (WGS) entry which is preliminary data.</text>
</comment>
<accession>B0G164</accession>
<dbReference type="InterPro" id="IPR003347">
    <property type="entry name" value="JmjC_dom"/>
</dbReference>
<evidence type="ECO:0000259" key="2">
    <source>
        <dbReference type="PROSITE" id="PS51184"/>
    </source>
</evidence>
<dbReference type="PANTHER" id="PTHR12461:SF99">
    <property type="entry name" value="BIFUNCTIONAL PEPTIDASE AND (3S)-LYSYL HYDROXYLASE JMJD7"/>
    <property type="match status" value="1"/>
</dbReference>
<dbReference type="SUPFAM" id="SSF51197">
    <property type="entry name" value="Clavaminate synthase-like"/>
    <property type="match status" value="1"/>
</dbReference>
<proteinExistence type="predicted"/>
<dbReference type="OMA" id="YIYFEPQ"/>
<evidence type="ECO:0000313" key="4">
    <source>
        <dbReference type="Proteomes" id="UP000002195"/>
    </source>
</evidence>
<gene>
    <name evidence="3" type="ORF">DDB_G0288859</name>
</gene>
<dbReference type="VEuPathDB" id="AmoebaDB:DDB_G0288859"/>
<feature type="compositionally biased region" description="Low complexity" evidence="1">
    <location>
        <begin position="308"/>
        <end position="348"/>
    </location>
</feature>
<feature type="domain" description="JmjC" evidence="2">
    <location>
        <begin position="578"/>
        <end position="769"/>
    </location>
</feature>
<dbReference type="GeneID" id="8626819"/>
<evidence type="ECO:0000313" key="3">
    <source>
        <dbReference type="EMBL" id="EDR41044.1"/>
    </source>
</evidence>
<dbReference type="RefSeq" id="XP_001733027.1">
    <property type="nucleotide sequence ID" value="XM_001732975.1"/>
</dbReference>
<reference evidence="3 4" key="1">
    <citation type="journal article" date="2005" name="Nature">
        <title>The genome of the social amoeba Dictyostelium discoideum.</title>
        <authorList>
            <consortium name="The Dictyostelium discoideum Sequencing Consortium"/>
            <person name="Eichinger L."/>
            <person name="Pachebat J.A."/>
            <person name="Glockner G."/>
            <person name="Rajandream M.A."/>
            <person name="Sucgang R."/>
            <person name="Berriman M."/>
            <person name="Song J."/>
            <person name="Olsen R."/>
            <person name="Szafranski K."/>
            <person name="Xu Q."/>
            <person name="Tunggal B."/>
            <person name="Kummerfeld S."/>
            <person name="Madera M."/>
            <person name="Konfortov B.A."/>
            <person name="Rivero F."/>
            <person name="Bankier A.T."/>
            <person name="Lehmann R."/>
            <person name="Hamlin N."/>
            <person name="Davies R."/>
            <person name="Gaudet P."/>
            <person name="Fey P."/>
            <person name="Pilcher K."/>
            <person name="Chen G."/>
            <person name="Saunders D."/>
            <person name="Sodergren E."/>
            <person name="Davis P."/>
            <person name="Kerhornou A."/>
            <person name="Nie X."/>
            <person name="Hall N."/>
            <person name="Anjard C."/>
            <person name="Hemphill L."/>
            <person name="Bason N."/>
            <person name="Farbrother P."/>
            <person name="Desany B."/>
            <person name="Just E."/>
            <person name="Morio T."/>
            <person name="Rost R."/>
            <person name="Churcher C."/>
            <person name="Cooper J."/>
            <person name="Haydock S."/>
            <person name="van Driessche N."/>
            <person name="Cronin A."/>
            <person name="Goodhead I."/>
            <person name="Muzny D."/>
            <person name="Mourier T."/>
            <person name="Pain A."/>
            <person name="Lu M."/>
            <person name="Harper D."/>
            <person name="Lindsay R."/>
            <person name="Hauser H."/>
            <person name="James K."/>
            <person name="Quiles M."/>
            <person name="Madan Babu M."/>
            <person name="Saito T."/>
            <person name="Buchrieser C."/>
            <person name="Wardroper A."/>
            <person name="Felder M."/>
            <person name="Thangavelu M."/>
            <person name="Johnson D."/>
            <person name="Knights A."/>
            <person name="Loulseged H."/>
            <person name="Mungall K."/>
            <person name="Oliver K."/>
            <person name="Price C."/>
            <person name="Quail M.A."/>
            <person name="Urushihara H."/>
            <person name="Hernandez J."/>
            <person name="Rabbinowitsch E."/>
            <person name="Steffen D."/>
            <person name="Sanders M."/>
            <person name="Ma J."/>
            <person name="Kohara Y."/>
            <person name="Sharp S."/>
            <person name="Simmonds M."/>
            <person name="Spiegler S."/>
            <person name="Tivey A."/>
            <person name="Sugano S."/>
            <person name="White B."/>
            <person name="Walker D."/>
            <person name="Woodward J."/>
            <person name="Winckler T."/>
            <person name="Tanaka Y."/>
            <person name="Shaulsky G."/>
            <person name="Schleicher M."/>
            <person name="Weinstock G."/>
            <person name="Rosenthal A."/>
            <person name="Cox E.C."/>
            <person name="Chisholm R.L."/>
            <person name="Gibbs R."/>
            <person name="Loomis W.F."/>
            <person name="Platzer M."/>
            <person name="Kay R.R."/>
            <person name="Williams J."/>
            <person name="Dear P.H."/>
            <person name="Noegel A.A."/>
            <person name="Barrell B."/>
            <person name="Kuspa A."/>
        </authorList>
    </citation>
    <scope>NUCLEOTIDE SEQUENCE [LARGE SCALE GENOMIC DNA]</scope>
    <source>
        <strain evidence="3 4">AX4</strain>
    </source>
</reference>
<sequence>MHQGSPPNNNQKSPVASPNTVLKQIENGKFRINFTAKKTTNPDDNITLADDPLNITSEKEIEVGNNNNNLNENFKNNEESMDIEKSINKINGGSKENGSENTITNGKNENGNHINSNDSKNDNLENNKKLNGKNEDENNNENSSKENENSNENSNNMNNKGKEKEALKPIIEVPEEEMIQNSSNNKNKNTENTENTEDTNKNKNENKNYFNYKGRNNLSEEDDLVATNRLVEEYMLKTPPLTKQLFQMDKNQIETFRIESMNKYLENYKASKYSNITSNKNNNVNNINNNSQQQNNNTMVIPITTTTTSTTASIKSAPTSPTATATTTTTNSISTRRMTATASSTSSPTSPPPSSPPNLSVQQQQQQQQQQQLRQQQQQLQQQIEQMQQLMNEEEAQQKDDSLGEKGSVSMENLAYLDQPIYISNDAPTEPFIVCQIWGCGQLFTAREYRNHLENEHDSLNCNANGNQNYFSGYNHNNNGVDVISYSQLTDRNSMDRYSKGSLPVLINGLPKNWNISNYNLQYLFQKLPFNNAMWSRLNFNTATTQWVGNVNKFQKTVNSPNRSFHKNFCLKVSFDIPVSWEPLPYFNLNYFNVVQQTTSSCSGSGNGSSNGIGNGIVNDNNNSNSLKGGAGQGFLKSFLFIGNQGSIVSLHRNFSDVSISMFKGSQRVILFPPNKILEMAAYNRYLLNHHKDRTKYIYFDYYLSPEDLELIQRFGGKSVILNKEDTLYIPAGWYYQINILEEETISLNYFNLTTYNLEFYIQNFKQSNDIILADLFKAILLDYFSRCNYWINNQNQYILKENQSILFVADKEQKYWNSYGVELKNQSVYQQILMALQEGFILSSSTLLVNNSIISKRQFQEQLKQQQRNSKPIITINHPHQNFYHPYLSQRFLLSSSTPNTTTTSATTSTSSLLSSSSKNLLNIIDQINVIDSNFCDNLKKITHDLNFILISIATR</sequence>
<dbReference type="InParanoid" id="B0G164"/>
<feature type="region of interest" description="Disordered" evidence="1">
    <location>
        <begin position="89"/>
        <end position="214"/>
    </location>
</feature>
<dbReference type="PROSITE" id="PS51184">
    <property type="entry name" value="JMJC"/>
    <property type="match status" value="1"/>
</dbReference>
<dbReference type="GO" id="GO:0005737">
    <property type="term" value="C:cytoplasm"/>
    <property type="evidence" value="ECO:0000318"/>
    <property type="project" value="GO_Central"/>
</dbReference>
<dbReference type="PANTHER" id="PTHR12461">
    <property type="entry name" value="HYPOXIA-INDUCIBLE FACTOR 1 ALPHA INHIBITOR-RELATED"/>
    <property type="match status" value="1"/>
</dbReference>
<feature type="compositionally biased region" description="Low complexity" evidence="1">
    <location>
        <begin position="184"/>
        <end position="193"/>
    </location>
</feature>
<dbReference type="dictyBase" id="DDB_G0288859">
    <property type="gene designation" value="jcdJ"/>
</dbReference>
<dbReference type="EMBL" id="AAFI02000125">
    <property type="protein sequence ID" value="EDR41044.1"/>
    <property type="molecule type" value="Genomic_DNA"/>
</dbReference>
<dbReference type="Proteomes" id="UP000002195">
    <property type="component" value="Unassembled WGS sequence"/>
</dbReference>
<organism evidence="3 4">
    <name type="scientific">Dictyostelium discoideum</name>
    <name type="common">Social amoeba</name>
    <dbReference type="NCBI Taxonomy" id="44689"/>
    <lineage>
        <taxon>Eukaryota</taxon>
        <taxon>Amoebozoa</taxon>
        <taxon>Evosea</taxon>
        <taxon>Eumycetozoa</taxon>
        <taxon>Dictyostelia</taxon>
        <taxon>Dictyosteliales</taxon>
        <taxon>Dictyosteliaceae</taxon>
        <taxon>Dictyostelium</taxon>
    </lineage>
</organism>
<dbReference type="PaxDb" id="44689-DDB0238810"/>
<dbReference type="Gene3D" id="2.60.120.650">
    <property type="entry name" value="Cupin"/>
    <property type="match status" value="1"/>
</dbReference>
<dbReference type="KEGG" id="ddi:DDB_G0288859"/>